<proteinExistence type="predicted"/>
<feature type="compositionally biased region" description="Basic and acidic residues" evidence="2">
    <location>
        <begin position="631"/>
        <end position="643"/>
    </location>
</feature>
<feature type="region of interest" description="Disordered" evidence="2">
    <location>
        <begin position="684"/>
        <end position="745"/>
    </location>
</feature>
<dbReference type="Gene3D" id="1.20.5.1700">
    <property type="match status" value="1"/>
</dbReference>
<keyword evidence="4" id="KW-1185">Reference proteome</keyword>
<sequence length="745" mass="84611">METEMQQSVPYVHKDLTPQLEGLLKDVKAQKKIIRDQESRIKAQRNMMEELYEQKNEALALTAHSDTKMDQLDKKTAQLQQKSDMLEVASKDKITLKREVAQLKKQLESLQSRDDQWKGKFEVLNGKIEELEDDIREQSAEKRDIKKQVTTKKNEAESFRKKQKSAETKLGKTEEKLAKAEQGIAKLKEQLSSFAKDGKNALKTHQTVVVETKKLLKKSENECAKKDAEIDALQAKLRKMEQKLAIAKDKRSPCVVCTDKLNEVVLHLTMKLCEDEANGHQVSLALLHQVLGNLMRRFPELRERRQAGHHFFVNKPQYFVLKESAGTSSEKSERSYGVGVSGGGLCTMCGHDEVTKALYWMIEACENPQDSEFWHPELVKYVYAWQEANPDFIKRCQAGCELVRTSEEDTEEEDVEQELPCQQEDEGARLTIEQSSRDTKQEEMYILLLRVQQTVQAFHELGMPLTGLGGAYKDFKQILDKRQADGLSKWNLQDRVDEAKRLLEERVEYWTKSPKDRFVESGESDDLTKLTVDIPPQITLLKQELESKNEELAKLWGEVNINYQLNTAAKMAGSSGAPPGQSNEVSVRSLQDHYGMPLARPGVPLTRPLSPMDWTTRASRGAIRFREAKRVCGRDGRDASKDGEDPDELTGNGLFGSTSMDEVSCGRTFASFASFRNIMADQNEKESDDFRPEQQMPEQSADPEDENIFDPSQQTLSSMMNLGRNMDGIPMASRSSSRTTTSSIY</sequence>
<dbReference type="Proteomes" id="UP001521116">
    <property type="component" value="Unassembled WGS sequence"/>
</dbReference>
<protein>
    <submittedName>
        <fullName evidence="3">Uncharacterized protein</fullName>
    </submittedName>
</protein>
<comment type="caution">
    <text evidence="3">The sequence shown here is derived from an EMBL/GenBank/DDBJ whole genome shotgun (WGS) entry which is preliminary data.</text>
</comment>
<evidence type="ECO:0000313" key="4">
    <source>
        <dbReference type="Proteomes" id="UP001521116"/>
    </source>
</evidence>
<feature type="region of interest" description="Disordered" evidence="2">
    <location>
        <begin position="631"/>
        <end position="657"/>
    </location>
</feature>
<feature type="coiled-coil region" evidence="1">
    <location>
        <begin position="34"/>
        <end position="250"/>
    </location>
</feature>
<evidence type="ECO:0000313" key="3">
    <source>
        <dbReference type="EMBL" id="KAL1627673.1"/>
    </source>
</evidence>
<feature type="compositionally biased region" description="Polar residues" evidence="2">
    <location>
        <begin position="710"/>
        <end position="720"/>
    </location>
</feature>
<feature type="compositionally biased region" description="Low complexity" evidence="2">
    <location>
        <begin position="733"/>
        <end position="745"/>
    </location>
</feature>
<dbReference type="EMBL" id="JAJVDC020000069">
    <property type="protein sequence ID" value="KAL1627673.1"/>
    <property type="molecule type" value="Genomic_DNA"/>
</dbReference>
<accession>A0ABR3SRA5</accession>
<name>A0ABR3SRA5_9PEZI</name>
<evidence type="ECO:0000256" key="2">
    <source>
        <dbReference type="SAM" id="MobiDB-lite"/>
    </source>
</evidence>
<reference evidence="3 4" key="1">
    <citation type="submission" date="2024-02" db="EMBL/GenBank/DDBJ databases">
        <title>De novo assembly and annotation of 12 fungi associated with fruit tree decline syndrome in Ontario, Canada.</title>
        <authorList>
            <person name="Sulman M."/>
            <person name="Ellouze W."/>
            <person name="Ilyukhin E."/>
        </authorList>
    </citation>
    <scope>NUCLEOTIDE SEQUENCE [LARGE SCALE GENOMIC DNA]</scope>
    <source>
        <strain evidence="3 4">M1-105</strain>
    </source>
</reference>
<keyword evidence="1" id="KW-0175">Coiled coil</keyword>
<organism evidence="3 4">
    <name type="scientific">Neofusicoccum ribis</name>
    <dbReference type="NCBI Taxonomy" id="45134"/>
    <lineage>
        <taxon>Eukaryota</taxon>
        <taxon>Fungi</taxon>
        <taxon>Dikarya</taxon>
        <taxon>Ascomycota</taxon>
        <taxon>Pezizomycotina</taxon>
        <taxon>Dothideomycetes</taxon>
        <taxon>Dothideomycetes incertae sedis</taxon>
        <taxon>Botryosphaeriales</taxon>
        <taxon>Botryosphaeriaceae</taxon>
        <taxon>Neofusicoccum</taxon>
    </lineage>
</organism>
<gene>
    <name evidence="3" type="ORF">SLS56_006205</name>
</gene>
<evidence type="ECO:0000256" key="1">
    <source>
        <dbReference type="SAM" id="Coils"/>
    </source>
</evidence>